<evidence type="ECO:0000313" key="1">
    <source>
        <dbReference type="EMBL" id="OCA77428.1"/>
    </source>
</evidence>
<evidence type="ECO:0000313" key="2">
    <source>
        <dbReference type="Proteomes" id="UP000092651"/>
    </source>
</evidence>
<name>A0A1B9A0P7_9FLAO</name>
<protein>
    <recommendedName>
        <fullName evidence="3">Lipoprotein</fullName>
    </recommendedName>
</protein>
<organism evidence="1 2">
    <name type="scientific">Chryseobacterium artocarpi</name>
    <dbReference type="NCBI Taxonomy" id="1414727"/>
    <lineage>
        <taxon>Bacteria</taxon>
        <taxon>Pseudomonadati</taxon>
        <taxon>Bacteroidota</taxon>
        <taxon>Flavobacteriia</taxon>
        <taxon>Flavobacteriales</taxon>
        <taxon>Weeksellaceae</taxon>
        <taxon>Chryseobacterium group</taxon>
        <taxon>Chryseobacterium</taxon>
    </lineage>
</organism>
<keyword evidence="2" id="KW-1185">Reference proteome</keyword>
<accession>A0A1B9A0P7</accession>
<dbReference type="PROSITE" id="PS51257">
    <property type="entry name" value="PROKAR_LIPOPROTEIN"/>
    <property type="match status" value="1"/>
</dbReference>
<evidence type="ECO:0008006" key="3">
    <source>
        <dbReference type="Google" id="ProtNLM"/>
    </source>
</evidence>
<dbReference type="AlphaFoldDB" id="A0A1B9A0P7"/>
<dbReference type="RefSeq" id="WP_065393179.1">
    <property type="nucleotide sequence ID" value="NZ_MAYH01000001.1"/>
</dbReference>
<proteinExistence type="predicted"/>
<reference evidence="1 2" key="1">
    <citation type="submission" date="2016-07" db="EMBL/GenBank/DDBJ databases">
        <authorList>
            <person name="Jeong J.-J."/>
            <person name="Kim D.W."/>
            <person name="Sang M.K."/>
            <person name="Choi I.-G."/>
            <person name="Kim K.D."/>
        </authorList>
    </citation>
    <scope>NUCLEOTIDE SEQUENCE [LARGE SCALE GENOMIC DNA]</scope>
    <source>
        <strain evidence="1 2">UTM-3</strain>
    </source>
</reference>
<dbReference type="OrthoDB" id="1264677at2"/>
<dbReference type="EMBL" id="MAYH01000001">
    <property type="protein sequence ID" value="OCA77428.1"/>
    <property type="molecule type" value="Genomic_DNA"/>
</dbReference>
<gene>
    <name evidence="1" type="ORF">BBI01_02950</name>
</gene>
<sequence length="87" mass="9829">MKKILILCSFVALASCSNPTDKKYNEATMAEDLQAIVQSKKWNEQDAGLFAAWLIRSKLKGESLENKTYQGILEEAKKYKTEEAAKQ</sequence>
<dbReference type="Proteomes" id="UP000092651">
    <property type="component" value="Unassembled WGS sequence"/>
</dbReference>
<comment type="caution">
    <text evidence="1">The sequence shown here is derived from an EMBL/GenBank/DDBJ whole genome shotgun (WGS) entry which is preliminary data.</text>
</comment>